<dbReference type="InterPro" id="IPR018723">
    <property type="entry name" value="DUF2254_membrane"/>
</dbReference>
<keyword evidence="1" id="KW-1133">Transmembrane helix</keyword>
<organism evidence="2 3">
    <name type="scientific">Peribacillus deserti</name>
    <dbReference type="NCBI Taxonomy" id="673318"/>
    <lineage>
        <taxon>Bacteria</taxon>
        <taxon>Bacillati</taxon>
        <taxon>Bacillota</taxon>
        <taxon>Bacilli</taxon>
        <taxon>Bacillales</taxon>
        <taxon>Bacillaceae</taxon>
        <taxon>Peribacillus</taxon>
    </lineage>
</organism>
<keyword evidence="3" id="KW-1185">Reference proteome</keyword>
<reference evidence="2 3" key="1">
    <citation type="submission" date="2017-11" db="EMBL/GenBank/DDBJ databases">
        <title>Comparitive Functional Genomics of Dry Heat Resistant strains isolated from the Viking Spacecraft.</title>
        <authorList>
            <person name="Seuylemezian A."/>
            <person name="Cooper K."/>
            <person name="Vaishampayan P."/>
        </authorList>
    </citation>
    <scope>NUCLEOTIDE SEQUENCE [LARGE SCALE GENOMIC DNA]</scope>
    <source>
        <strain evidence="2 3">V1-29</strain>
    </source>
</reference>
<keyword evidence="1" id="KW-0812">Transmembrane</keyword>
<evidence type="ECO:0000313" key="3">
    <source>
        <dbReference type="Proteomes" id="UP000234748"/>
    </source>
</evidence>
<feature type="transmembrane region" description="Helical" evidence="1">
    <location>
        <begin position="153"/>
        <end position="174"/>
    </location>
</feature>
<dbReference type="AlphaFoldDB" id="A0A2N5M5N1"/>
<accession>A0A2N5M5N1</accession>
<dbReference type="Pfam" id="PF10011">
    <property type="entry name" value="DUF2254"/>
    <property type="match status" value="1"/>
</dbReference>
<gene>
    <name evidence="2" type="ORF">CUU66_11985</name>
</gene>
<dbReference type="EMBL" id="PGUY01000037">
    <property type="protein sequence ID" value="PLT29671.1"/>
    <property type="molecule type" value="Genomic_DNA"/>
</dbReference>
<evidence type="ECO:0000256" key="1">
    <source>
        <dbReference type="SAM" id="Phobius"/>
    </source>
</evidence>
<feature type="transmembrane region" description="Helical" evidence="1">
    <location>
        <begin position="30"/>
        <end position="55"/>
    </location>
</feature>
<feature type="transmembrane region" description="Helical" evidence="1">
    <location>
        <begin position="123"/>
        <end position="141"/>
    </location>
</feature>
<proteinExistence type="predicted"/>
<dbReference type="Proteomes" id="UP000234748">
    <property type="component" value="Unassembled WGS sequence"/>
</dbReference>
<keyword evidence="1" id="KW-0472">Membrane</keyword>
<name>A0A2N5M5N1_9BACI</name>
<sequence length="454" mass="50884">MGRLTKRKSQGEWRRAMLLKEAENKIKTNFWVLPALYGAGAVVLAVLSAGIEHYVSQHGSIKNGIPSMFFTDKELAQTVLSAISTSLLTMTTITFSSVLVVLTTFLSQFSPRTLQNFINDSKTQLVLGTFIGGYIYSLVLLSQVKASEQNHTFIVPSFAILVAIICLGMFVFLIHHVTDWIKVGNLVANITKETLVSIEKHNKGQEMTGTPGEKTVDLDSLKSTGIMSKKRGYIEYADIVELAAFAEANELIIKFEKVPGEYVDIDTPILTVWSDTDLLDDEKLLDFLMISPTQEVMEDIEFGIQKLVEIALRGIAPGKNDPETAINCIENISQILTKAGKNYSPSPYYYDSQKKIRVILEKPTFSDLLYSSFYQIRHYGKADVSVMTSIINALTLIAETNREAIKQDVWEFSFYISEGMKQQDWLDMDKKYLNRRLNKLASSCGRTAEAITLT</sequence>
<protein>
    <submittedName>
        <fullName evidence="2">DUF2254 domain-containing protein</fullName>
    </submittedName>
</protein>
<dbReference type="OrthoDB" id="2955631at2"/>
<evidence type="ECO:0000313" key="2">
    <source>
        <dbReference type="EMBL" id="PLT29671.1"/>
    </source>
</evidence>
<comment type="caution">
    <text evidence="2">The sequence shown here is derived from an EMBL/GenBank/DDBJ whole genome shotgun (WGS) entry which is preliminary data.</text>
</comment>
<feature type="transmembrane region" description="Helical" evidence="1">
    <location>
        <begin position="75"/>
        <end position="102"/>
    </location>
</feature>